<evidence type="ECO:0000313" key="1">
    <source>
        <dbReference type="EMBL" id="GHE33863.1"/>
    </source>
</evidence>
<comment type="caution">
    <text evidence="1">The sequence shown here is derived from an EMBL/GenBank/DDBJ whole genome shotgun (WGS) entry which is preliminary data.</text>
</comment>
<reference evidence="1" key="2">
    <citation type="submission" date="2020-09" db="EMBL/GenBank/DDBJ databases">
        <authorList>
            <person name="Sun Q."/>
            <person name="Zhou Y."/>
        </authorList>
    </citation>
    <scope>NUCLEOTIDE SEQUENCE</scope>
    <source>
        <strain evidence="1">CGMCC 4.7403</strain>
    </source>
</reference>
<proteinExistence type="predicted"/>
<accession>A0A918Z2K1</accession>
<gene>
    <name evidence="1" type="ORF">GCM10017771_51120</name>
</gene>
<evidence type="ECO:0000313" key="2">
    <source>
        <dbReference type="Proteomes" id="UP000603227"/>
    </source>
</evidence>
<dbReference type="AlphaFoldDB" id="A0A918Z2K1"/>
<keyword evidence="2" id="KW-1185">Reference proteome</keyword>
<organism evidence="1 2">
    <name type="scientific">Streptomyces capitiformicae</name>
    <dbReference type="NCBI Taxonomy" id="2014920"/>
    <lineage>
        <taxon>Bacteria</taxon>
        <taxon>Bacillati</taxon>
        <taxon>Actinomycetota</taxon>
        <taxon>Actinomycetes</taxon>
        <taxon>Kitasatosporales</taxon>
        <taxon>Streptomycetaceae</taxon>
        <taxon>Streptomyces</taxon>
    </lineage>
</organism>
<dbReference type="Pfam" id="PF19561">
    <property type="entry name" value="DUF6083"/>
    <property type="match status" value="1"/>
</dbReference>
<dbReference type="InterPro" id="IPR045729">
    <property type="entry name" value="DUF6083"/>
</dbReference>
<dbReference type="RefSeq" id="WP_189784791.1">
    <property type="nucleotide sequence ID" value="NZ_BNAT01000019.1"/>
</dbReference>
<sequence>MSERYNWDGSLKEEYRGGTLGFSAARTMWLHRENYSATLRRDALTRCRYCGLLMEYFTRYDQKRLPVVPKLIRAASVPARMRWHVMSGVAFPGDGGSSHCYVPHPAFCPRVEHEDDDLSLAEARAVFRRKSDQLIASGQFIPDLAPARCEDEVAEQYVQDVGDVRHVIAYGRMLWLAPSSIDTLQCVARADSTGERCRNLVWTQDGSWEEMEIPHAPGRAGQQVLWAGMTMWVFALHTLYPAEFSRWMKQRCPSHDSGYIPDAVPPQWVHFDPLRHDAHILRQRPSGVAARDTDSVMADLRLGPRRTECATPGCGNGSVSQVPEGWVCSFCQRRRERRDRTHQKWVDAQDGNTP</sequence>
<name>A0A918Z2K1_9ACTN</name>
<reference evidence="1" key="1">
    <citation type="journal article" date="2014" name="Int. J. Syst. Evol. Microbiol.">
        <title>Complete genome sequence of Corynebacterium casei LMG S-19264T (=DSM 44701T), isolated from a smear-ripened cheese.</title>
        <authorList>
            <consortium name="US DOE Joint Genome Institute (JGI-PGF)"/>
            <person name="Walter F."/>
            <person name="Albersmeier A."/>
            <person name="Kalinowski J."/>
            <person name="Ruckert C."/>
        </authorList>
    </citation>
    <scope>NUCLEOTIDE SEQUENCE</scope>
    <source>
        <strain evidence="1">CGMCC 4.7403</strain>
    </source>
</reference>
<protein>
    <submittedName>
        <fullName evidence="1">Uncharacterized protein</fullName>
    </submittedName>
</protein>
<dbReference type="EMBL" id="BNAT01000019">
    <property type="protein sequence ID" value="GHE33863.1"/>
    <property type="molecule type" value="Genomic_DNA"/>
</dbReference>
<dbReference type="Proteomes" id="UP000603227">
    <property type="component" value="Unassembled WGS sequence"/>
</dbReference>